<evidence type="ECO:0000313" key="1">
    <source>
        <dbReference type="EMBL" id="KAF3591170.1"/>
    </source>
</evidence>
<reference evidence="1 2" key="1">
    <citation type="journal article" date="2020" name="BMC Genomics">
        <title>Intraspecific diversification of the crop wild relative Brassica cretica Lam. using demographic model selection.</title>
        <authorList>
            <person name="Kioukis A."/>
            <person name="Michalopoulou V.A."/>
            <person name="Briers L."/>
            <person name="Pirintsos S."/>
            <person name="Studholme D.J."/>
            <person name="Pavlidis P."/>
            <person name="Sarris P.F."/>
        </authorList>
    </citation>
    <scope>NUCLEOTIDE SEQUENCE [LARGE SCALE GENOMIC DNA]</scope>
    <source>
        <strain evidence="2">cv. PFS-1207/04</strain>
    </source>
</reference>
<name>A0ABQ7E3D9_BRACR</name>
<dbReference type="EMBL" id="QGKV02000299">
    <property type="protein sequence ID" value="KAF3591170.1"/>
    <property type="molecule type" value="Genomic_DNA"/>
</dbReference>
<organism evidence="1 2">
    <name type="scientific">Brassica cretica</name>
    <name type="common">Mustard</name>
    <dbReference type="NCBI Taxonomy" id="69181"/>
    <lineage>
        <taxon>Eukaryota</taxon>
        <taxon>Viridiplantae</taxon>
        <taxon>Streptophyta</taxon>
        <taxon>Embryophyta</taxon>
        <taxon>Tracheophyta</taxon>
        <taxon>Spermatophyta</taxon>
        <taxon>Magnoliopsida</taxon>
        <taxon>eudicotyledons</taxon>
        <taxon>Gunneridae</taxon>
        <taxon>Pentapetalae</taxon>
        <taxon>rosids</taxon>
        <taxon>malvids</taxon>
        <taxon>Brassicales</taxon>
        <taxon>Brassicaceae</taxon>
        <taxon>Brassiceae</taxon>
        <taxon>Brassica</taxon>
    </lineage>
</organism>
<sequence length="83" mass="9600">MDDELCQLKPIFDIPSKIRCNVFSIKLKVETTTDEIYAEISLLSDTSVEPIPCQQFIDGVNTKFSIGSRFLMKFEGRYFNDIR</sequence>
<comment type="caution">
    <text evidence="1">The sequence shown here is derived from an EMBL/GenBank/DDBJ whole genome shotgun (WGS) entry which is preliminary data.</text>
</comment>
<evidence type="ECO:0000313" key="2">
    <source>
        <dbReference type="Proteomes" id="UP000266723"/>
    </source>
</evidence>
<accession>A0ABQ7E3D9</accession>
<keyword evidence="2" id="KW-1185">Reference proteome</keyword>
<proteinExistence type="predicted"/>
<gene>
    <name evidence="1" type="ORF">DY000_02024364</name>
</gene>
<protein>
    <submittedName>
        <fullName evidence="1">Uncharacterized protein</fullName>
    </submittedName>
</protein>
<dbReference type="Proteomes" id="UP000266723">
    <property type="component" value="Unassembled WGS sequence"/>
</dbReference>